<feature type="domain" description="Thiolase N-terminal" evidence="6">
    <location>
        <begin position="4"/>
        <end position="261"/>
    </location>
</feature>
<name>A0A1W2D5M8_9BACT</name>
<dbReference type="PROSITE" id="PS00099">
    <property type="entry name" value="THIOLASE_3"/>
    <property type="match status" value="1"/>
</dbReference>
<dbReference type="RefSeq" id="WP_084070073.1">
    <property type="nucleotide sequence ID" value="NZ_FWXY01000015.1"/>
</dbReference>
<dbReference type="InterPro" id="IPR020615">
    <property type="entry name" value="Thiolase_acyl_enz_int_AS"/>
</dbReference>
<evidence type="ECO:0000256" key="4">
    <source>
        <dbReference type="PIRSR" id="PIRSR000429-1"/>
    </source>
</evidence>
<evidence type="ECO:0000256" key="3">
    <source>
        <dbReference type="ARBA" id="ARBA00023315"/>
    </source>
</evidence>
<protein>
    <submittedName>
        <fullName evidence="8">Acetyl-CoA acetyltransferases</fullName>
    </submittedName>
</protein>
<keyword evidence="3 5" id="KW-0012">Acyltransferase</keyword>
<dbReference type="PIRSF" id="PIRSF000429">
    <property type="entry name" value="Ac-CoA_Ac_transf"/>
    <property type="match status" value="1"/>
</dbReference>
<dbReference type="PANTHER" id="PTHR43365">
    <property type="entry name" value="BLR7806 PROTEIN"/>
    <property type="match status" value="1"/>
</dbReference>
<dbReference type="Proteomes" id="UP000192418">
    <property type="component" value="Unassembled WGS sequence"/>
</dbReference>
<keyword evidence="2 5" id="KW-0808">Transferase</keyword>
<accession>A0A1W2D5M8</accession>
<dbReference type="PROSITE" id="PS00098">
    <property type="entry name" value="THIOLASE_1"/>
    <property type="match status" value="1"/>
</dbReference>
<dbReference type="InterPro" id="IPR020613">
    <property type="entry name" value="Thiolase_CS"/>
</dbReference>
<keyword evidence="9" id="KW-1185">Reference proteome</keyword>
<dbReference type="Pfam" id="PF02803">
    <property type="entry name" value="Thiolase_C"/>
    <property type="match status" value="1"/>
</dbReference>
<dbReference type="InterPro" id="IPR020610">
    <property type="entry name" value="Thiolase_AS"/>
</dbReference>
<organism evidence="8 9">
    <name type="scientific">Desulfocicer vacuolatum DSM 3385</name>
    <dbReference type="NCBI Taxonomy" id="1121400"/>
    <lineage>
        <taxon>Bacteria</taxon>
        <taxon>Pseudomonadati</taxon>
        <taxon>Thermodesulfobacteriota</taxon>
        <taxon>Desulfobacteria</taxon>
        <taxon>Desulfobacterales</taxon>
        <taxon>Desulfobacteraceae</taxon>
        <taxon>Desulfocicer</taxon>
    </lineage>
</organism>
<dbReference type="AlphaFoldDB" id="A0A1W2D5M8"/>
<evidence type="ECO:0000313" key="8">
    <source>
        <dbReference type="EMBL" id="SMC92840.1"/>
    </source>
</evidence>
<dbReference type="EMBL" id="FWXY01000015">
    <property type="protein sequence ID" value="SMC92840.1"/>
    <property type="molecule type" value="Genomic_DNA"/>
</dbReference>
<dbReference type="CDD" id="cd00751">
    <property type="entry name" value="thiolase"/>
    <property type="match status" value="1"/>
</dbReference>
<feature type="domain" description="Thiolase C-terminal" evidence="7">
    <location>
        <begin position="268"/>
        <end position="390"/>
    </location>
</feature>
<dbReference type="NCBIfam" id="TIGR01930">
    <property type="entry name" value="AcCoA-C-Actrans"/>
    <property type="match status" value="1"/>
</dbReference>
<evidence type="ECO:0000259" key="6">
    <source>
        <dbReference type="Pfam" id="PF00108"/>
    </source>
</evidence>
<feature type="active site" description="Proton acceptor" evidence="4">
    <location>
        <position position="347"/>
    </location>
</feature>
<dbReference type="Gene3D" id="3.40.47.10">
    <property type="match status" value="2"/>
</dbReference>
<dbReference type="InterPro" id="IPR016039">
    <property type="entry name" value="Thiolase-like"/>
</dbReference>
<dbReference type="GO" id="GO:0003988">
    <property type="term" value="F:acetyl-CoA C-acyltransferase activity"/>
    <property type="evidence" value="ECO:0007669"/>
    <property type="project" value="UniProtKB-ARBA"/>
</dbReference>
<reference evidence="8 9" key="1">
    <citation type="submission" date="2017-04" db="EMBL/GenBank/DDBJ databases">
        <authorList>
            <person name="Afonso C.L."/>
            <person name="Miller P.J."/>
            <person name="Scott M.A."/>
            <person name="Spackman E."/>
            <person name="Goraichik I."/>
            <person name="Dimitrov K.M."/>
            <person name="Suarez D.L."/>
            <person name="Swayne D.E."/>
        </authorList>
    </citation>
    <scope>NUCLEOTIDE SEQUENCE [LARGE SCALE GENOMIC DNA]</scope>
    <source>
        <strain evidence="8 9">DSM 3385</strain>
    </source>
</reference>
<evidence type="ECO:0000256" key="1">
    <source>
        <dbReference type="ARBA" id="ARBA00010982"/>
    </source>
</evidence>
<dbReference type="PANTHER" id="PTHR43365:SF1">
    <property type="entry name" value="ACETYL-COA C-ACYLTRANSFERASE"/>
    <property type="match status" value="1"/>
</dbReference>
<evidence type="ECO:0000256" key="5">
    <source>
        <dbReference type="RuleBase" id="RU003557"/>
    </source>
</evidence>
<gene>
    <name evidence="8" type="ORF">SAMN02746065_115100</name>
</gene>
<dbReference type="OrthoDB" id="4565318at2"/>
<dbReference type="InterPro" id="IPR020616">
    <property type="entry name" value="Thiolase_N"/>
</dbReference>
<comment type="similarity">
    <text evidence="1 5">Belongs to the thiolase-like superfamily. Thiolase family.</text>
</comment>
<evidence type="ECO:0000259" key="7">
    <source>
        <dbReference type="Pfam" id="PF02803"/>
    </source>
</evidence>
<proteinExistence type="inferred from homology"/>
<dbReference type="Pfam" id="PF00108">
    <property type="entry name" value="Thiolase_N"/>
    <property type="match status" value="1"/>
</dbReference>
<evidence type="ECO:0000256" key="2">
    <source>
        <dbReference type="ARBA" id="ARBA00022679"/>
    </source>
</evidence>
<dbReference type="InterPro" id="IPR020617">
    <property type="entry name" value="Thiolase_C"/>
</dbReference>
<dbReference type="InterPro" id="IPR002155">
    <property type="entry name" value="Thiolase"/>
</dbReference>
<dbReference type="PROSITE" id="PS00737">
    <property type="entry name" value="THIOLASE_2"/>
    <property type="match status" value="1"/>
</dbReference>
<evidence type="ECO:0000313" key="9">
    <source>
        <dbReference type="Proteomes" id="UP000192418"/>
    </source>
</evidence>
<sequence length="391" mass="42307">MKEVYIVSAVRTPVGKQKGYLREWEAPRLLATVLDASIKKIDLDPNLVDDVITGCVYQVGEQGFTLARMGVLASDILPETIPGIAINRQCGSSLSAIQMAHGMIASGNMDVVIASGCELMSKYTMLSDVNGTLYTKQPMGNPWGKLYMERFGAPNQIVAAQKIADTYGITKEACQELAVQSHQKAHRANSEGYFKNEIVPMKGLDKEGNEIIRDTDEPVRPQTTFETLDGLKPLPGTEWLTAGLSSTITDGSSSIILMGEDKVKELNLTPLARIVANTVVGSDPRLMLTGPLPATKKILDKSGMTLDDMDIYEINEAFAPIPLAWEKVYDADREKLNVNGGALALGHPVGNSGCRLSVSAIHELHRRKGKYALVSLCTGGGMAPATIFERV</sequence>
<dbReference type="SUPFAM" id="SSF53901">
    <property type="entry name" value="Thiolase-like"/>
    <property type="match status" value="2"/>
</dbReference>
<feature type="active site" description="Proton acceptor" evidence="4">
    <location>
        <position position="377"/>
    </location>
</feature>
<dbReference type="STRING" id="1121400.SAMN02746065_115100"/>
<feature type="active site" description="Acyl-thioester intermediate" evidence="4">
    <location>
        <position position="90"/>
    </location>
</feature>